<dbReference type="RefSeq" id="WP_140009405.1">
    <property type="nucleotide sequence ID" value="NZ_JBHMDG010000037.1"/>
</dbReference>
<evidence type="ECO:0000313" key="2">
    <source>
        <dbReference type="EMBL" id="MFB9315681.1"/>
    </source>
</evidence>
<accession>A0ABV5KG96</accession>
<dbReference type="GO" id="GO:0016746">
    <property type="term" value="F:acyltransferase activity"/>
    <property type="evidence" value="ECO:0007669"/>
    <property type="project" value="UniProtKB-KW"/>
</dbReference>
<evidence type="ECO:0000259" key="1">
    <source>
        <dbReference type="PROSITE" id="PS51186"/>
    </source>
</evidence>
<dbReference type="InterPro" id="IPR000182">
    <property type="entry name" value="GNAT_dom"/>
</dbReference>
<protein>
    <submittedName>
        <fullName evidence="2">GNAT family N-acetyltransferase</fullName>
        <ecNumber evidence="2">2.3.1.-</ecNumber>
    </submittedName>
</protein>
<feature type="domain" description="N-acetyltransferase" evidence="1">
    <location>
        <begin position="12"/>
        <end position="158"/>
    </location>
</feature>
<organism evidence="2 3">
    <name type="scientific">Nocardioides plantarum</name>
    <dbReference type="NCBI Taxonomy" id="29299"/>
    <lineage>
        <taxon>Bacteria</taxon>
        <taxon>Bacillati</taxon>
        <taxon>Actinomycetota</taxon>
        <taxon>Actinomycetes</taxon>
        <taxon>Propionibacteriales</taxon>
        <taxon>Nocardioidaceae</taxon>
        <taxon>Nocardioides</taxon>
    </lineage>
</organism>
<name>A0ABV5KG96_9ACTN</name>
<dbReference type="PANTHER" id="PTHR43072">
    <property type="entry name" value="N-ACETYLTRANSFERASE"/>
    <property type="match status" value="1"/>
</dbReference>
<dbReference type="CDD" id="cd04301">
    <property type="entry name" value="NAT_SF"/>
    <property type="match status" value="2"/>
</dbReference>
<dbReference type="InterPro" id="IPR016181">
    <property type="entry name" value="Acyl_CoA_acyltransferase"/>
</dbReference>
<dbReference type="EC" id="2.3.1.-" evidence="2"/>
<proteinExistence type="predicted"/>
<dbReference type="Gene3D" id="3.40.630.30">
    <property type="match status" value="1"/>
</dbReference>
<dbReference type="PROSITE" id="PS51186">
    <property type="entry name" value="GNAT"/>
    <property type="match status" value="2"/>
</dbReference>
<feature type="domain" description="N-acetyltransferase" evidence="1">
    <location>
        <begin position="161"/>
        <end position="310"/>
    </location>
</feature>
<dbReference type="SUPFAM" id="SSF55729">
    <property type="entry name" value="Acyl-CoA N-acyltransferases (Nat)"/>
    <property type="match status" value="2"/>
</dbReference>
<keyword evidence="2" id="KW-0012">Acyltransferase</keyword>
<dbReference type="EMBL" id="JBHMDG010000037">
    <property type="protein sequence ID" value="MFB9315681.1"/>
    <property type="molecule type" value="Genomic_DNA"/>
</dbReference>
<sequence length="310" mass="33279">MHDVRPGLPVGLTTRALTPADAHAVFETIAAQELHDLGAVEIEEADIVGDWQRPSFCVEEQTVGVFDGDQMVGYAEYAAPDRGDAAVRPEHRGRGIGTWLAQAMQDLARTHGATVVGMPVPEGSPGDRLLTALGYQVRWTSWILKLPVGASIAERPLPAGYAVRASDPAEYAEVHTVVEDAFLEWSERDRESYADFAATTVLRPGFVPWQLRVVTDPGGAVVAVAVVSVYAEAADAPEAYISRLATRRDERGRGLAQALMVDTFAVARDHGAVLCGLSTDSRTGALGLYEKVGMQVTSTWVNRAISLTSP</sequence>
<dbReference type="PANTHER" id="PTHR43072:SF60">
    <property type="entry name" value="L-2,4-DIAMINOBUTYRIC ACID ACETYLTRANSFERASE"/>
    <property type="match status" value="1"/>
</dbReference>
<evidence type="ECO:0000313" key="3">
    <source>
        <dbReference type="Proteomes" id="UP001589750"/>
    </source>
</evidence>
<gene>
    <name evidence="2" type="ORF">ACFFRI_21735</name>
</gene>
<dbReference type="Pfam" id="PF00583">
    <property type="entry name" value="Acetyltransf_1"/>
    <property type="match status" value="2"/>
</dbReference>
<reference evidence="2 3" key="1">
    <citation type="submission" date="2024-09" db="EMBL/GenBank/DDBJ databases">
        <authorList>
            <person name="Sun Q."/>
            <person name="Mori K."/>
        </authorList>
    </citation>
    <scope>NUCLEOTIDE SEQUENCE [LARGE SCALE GENOMIC DNA]</scope>
    <source>
        <strain evidence="2 3">JCM 9626</strain>
    </source>
</reference>
<keyword evidence="2" id="KW-0808">Transferase</keyword>
<keyword evidence="3" id="KW-1185">Reference proteome</keyword>
<comment type="caution">
    <text evidence="2">The sequence shown here is derived from an EMBL/GenBank/DDBJ whole genome shotgun (WGS) entry which is preliminary data.</text>
</comment>
<dbReference type="Proteomes" id="UP001589750">
    <property type="component" value="Unassembled WGS sequence"/>
</dbReference>